<dbReference type="Proteomes" id="UP000000600">
    <property type="component" value="Unassembled WGS sequence"/>
</dbReference>
<evidence type="ECO:0000313" key="2">
    <source>
        <dbReference type="Proteomes" id="UP000000600"/>
    </source>
</evidence>
<accession>A0DAR4</accession>
<dbReference type="EMBL" id="CT868352">
    <property type="protein sequence ID" value="CAK80131.1"/>
    <property type="molecule type" value="Genomic_DNA"/>
</dbReference>
<dbReference type="OrthoDB" id="304592at2759"/>
<dbReference type="OMA" id="RETINDW"/>
<name>A0DAR4_PARTE</name>
<keyword evidence="2" id="KW-1185">Reference proteome</keyword>
<reference evidence="1 2" key="1">
    <citation type="journal article" date="2006" name="Nature">
        <title>Global trends of whole-genome duplications revealed by the ciliate Paramecium tetraurelia.</title>
        <authorList>
            <consortium name="Genoscope"/>
            <person name="Aury J.-M."/>
            <person name="Jaillon O."/>
            <person name="Duret L."/>
            <person name="Noel B."/>
            <person name="Jubin C."/>
            <person name="Porcel B.M."/>
            <person name="Segurens B."/>
            <person name="Daubin V."/>
            <person name="Anthouard V."/>
            <person name="Aiach N."/>
            <person name="Arnaiz O."/>
            <person name="Billaut A."/>
            <person name="Beisson J."/>
            <person name="Blanc I."/>
            <person name="Bouhouche K."/>
            <person name="Camara F."/>
            <person name="Duharcourt S."/>
            <person name="Guigo R."/>
            <person name="Gogendeau D."/>
            <person name="Katinka M."/>
            <person name="Keller A.-M."/>
            <person name="Kissmehl R."/>
            <person name="Klotz C."/>
            <person name="Koll F."/>
            <person name="Le Moue A."/>
            <person name="Lepere C."/>
            <person name="Malinsky S."/>
            <person name="Nowacki M."/>
            <person name="Nowak J.K."/>
            <person name="Plattner H."/>
            <person name="Poulain J."/>
            <person name="Ruiz F."/>
            <person name="Serrano V."/>
            <person name="Zagulski M."/>
            <person name="Dessen P."/>
            <person name="Betermier M."/>
            <person name="Weissenbach J."/>
            <person name="Scarpelli C."/>
            <person name="Schachter V."/>
            <person name="Sperling L."/>
            <person name="Meyer E."/>
            <person name="Cohen J."/>
            <person name="Wincker P."/>
        </authorList>
    </citation>
    <scope>NUCLEOTIDE SEQUENCE [LARGE SCALE GENOMIC DNA]</scope>
    <source>
        <strain evidence="1 2">Stock d4-2</strain>
    </source>
</reference>
<protein>
    <submittedName>
        <fullName evidence="1">Uncharacterized protein</fullName>
    </submittedName>
</protein>
<dbReference type="InParanoid" id="A0DAR4"/>
<organism evidence="1 2">
    <name type="scientific">Paramecium tetraurelia</name>
    <dbReference type="NCBI Taxonomy" id="5888"/>
    <lineage>
        <taxon>Eukaryota</taxon>
        <taxon>Sar</taxon>
        <taxon>Alveolata</taxon>
        <taxon>Ciliophora</taxon>
        <taxon>Intramacronucleata</taxon>
        <taxon>Oligohymenophorea</taxon>
        <taxon>Peniculida</taxon>
        <taxon>Parameciidae</taxon>
        <taxon>Paramecium</taxon>
    </lineage>
</organism>
<sequence>MVERWDIARFQNDHPNSFDKLGQQFIDEIQINIREINDLFCQRQFSKSLNNFTDISCQSKKVSALSLGEAANNLKTFLDKYMEVVEGIIQQGDNFDYEQERSAAFSLISLMEIARDTINDWQIFRNQPQLPDLFAKEIKQLRDTYNDLPNQDCQICQLCSFCQLI</sequence>
<proteinExistence type="predicted"/>
<dbReference type="AlphaFoldDB" id="A0DAR4"/>
<dbReference type="GeneID" id="5033313"/>
<dbReference type="HOGENOM" id="CLU_1655563_0_0_1"/>
<dbReference type="RefSeq" id="XP_001447528.1">
    <property type="nucleotide sequence ID" value="XM_001447491.1"/>
</dbReference>
<gene>
    <name evidence="1" type="ORF">GSPATT00015038001</name>
</gene>
<evidence type="ECO:0000313" key="1">
    <source>
        <dbReference type="EMBL" id="CAK80131.1"/>
    </source>
</evidence>
<dbReference type="KEGG" id="ptm:GSPATT00015038001"/>